<evidence type="ECO:0000313" key="1">
    <source>
        <dbReference type="EMBL" id="OCT95568.1"/>
    </source>
</evidence>
<sequence length="66" mass="7639">MLHFCFKAPSLQQTKWTLSSMSKEVMWIYGHLKGITHRIWILLHVISMSSGYLCSTPSTLPLMWKG</sequence>
<reference evidence="2" key="1">
    <citation type="journal article" date="2016" name="Nature">
        <title>Genome evolution in the allotetraploid frog Xenopus laevis.</title>
        <authorList>
            <person name="Session A.M."/>
            <person name="Uno Y."/>
            <person name="Kwon T."/>
            <person name="Chapman J.A."/>
            <person name="Toyoda A."/>
            <person name="Takahashi S."/>
            <person name="Fukui A."/>
            <person name="Hikosaka A."/>
            <person name="Suzuki A."/>
            <person name="Kondo M."/>
            <person name="van Heeringen S.J."/>
            <person name="Quigley I."/>
            <person name="Heinz S."/>
            <person name="Ogino H."/>
            <person name="Ochi H."/>
            <person name="Hellsten U."/>
            <person name="Lyons J.B."/>
            <person name="Simakov O."/>
            <person name="Putnam N."/>
            <person name="Stites J."/>
            <person name="Kuroki Y."/>
            <person name="Tanaka T."/>
            <person name="Michiue T."/>
            <person name="Watanabe M."/>
            <person name="Bogdanovic O."/>
            <person name="Lister R."/>
            <person name="Georgiou G."/>
            <person name="Paranjpe S.S."/>
            <person name="van Kruijsbergen I."/>
            <person name="Shu S."/>
            <person name="Carlson J."/>
            <person name="Kinoshita T."/>
            <person name="Ohta Y."/>
            <person name="Mawaribuchi S."/>
            <person name="Jenkins J."/>
            <person name="Grimwood J."/>
            <person name="Schmutz J."/>
            <person name="Mitros T."/>
            <person name="Mozaffari S.V."/>
            <person name="Suzuki Y."/>
            <person name="Haramoto Y."/>
            <person name="Yamamoto T.S."/>
            <person name="Takagi C."/>
            <person name="Heald R."/>
            <person name="Miller K."/>
            <person name="Haudenschild C."/>
            <person name="Kitzman J."/>
            <person name="Nakayama T."/>
            <person name="Izutsu Y."/>
            <person name="Robert J."/>
            <person name="Fortriede J."/>
            <person name="Burns K."/>
            <person name="Lotay V."/>
            <person name="Karimi K."/>
            <person name="Yasuoka Y."/>
            <person name="Dichmann D.S."/>
            <person name="Flajnik M.F."/>
            <person name="Houston D.W."/>
            <person name="Shendure J."/>
            <person name="DuPasquier L."/>
            <person name="Vize P.D."/>
            <person name="Zorn A.M."/>
            <person name="Ito M."/>
            <person name="Marcotte E.M."/>
            <person name="Wallingford J.B."/>
            <person name="Ito Y."/>
            <person name="Asashima M."/>
            <person name="Ueno N."/>
            <person name="Matsuda Y."/>
            <person name="Veenstra G.J."/>
            <person name="Fujiyama A."/>
            <person name="Harland R.M."/>
            <person name="Taira M."/>
            <person name="Rokhsar D.S."/>
        </authorList>
    </citation>
    <scope>NUCLEOTIDE SEQUENCE [LARGE SCALE GENOMIC DNA]</scope>
    <source>
        <strain evidence="2">J</strain>
    </source>
</reference>
<accession>A0A974HZ65</accession>
<dbReference type="Proteomes" id="UP000694892">
    <property type="component" value="Chromosome 2L"/>
</dbReference>
<protein>
    <submittedName>
        <fullName evidence="1">Uncharacterized protein</fullName>
    </submittedName>
</protein>
<name>A0A974HZ65_XENLA</name>
<proteinExistence type="predicted"/>
<dbReference type="EMBL" id="CM004468">
    <property type="protein sequence ID" value="OCT95568.1"/>
    <property type="molecule type" value="Genomic_DNA"/>
</dbReference>
<evidence type="ECO:0000313" key="2">
    <source>
        <dbReference type="Proteomes" id="UP000694892"/>
    </source>
</evidence>
<organism evidence="1 2">
    <name type="scientific">Xenopus laevis</name>
    <name type="common">African clawed frog</name>
    <dbReference type="NCBI Taxonomy" id="8355"/>
    <lineage>
        <taxon>Eukaryota</taxon>
        <taxon>Metazoa</taxon>
        <taxon>Chordata</taxon>
        <taxon>Craniata</taxon>
        <taxon>Vertebrata</taxon>
        <taxon>Euteleostomi</taxon>
        <taxon>Amphibia</taxon>
        <taxon>Batrachia</taxon>
        <taxon>Anura</taxon>
        <taxon>Pipoidea</taxon>
        <taxon>Pipidae</taxon>
        <taxon>Xenopodinae</taxon>
        <taxon>Xenopus</taxon>
        <taxon>Xenopus</taxon>
    </lineage>
</organism>
<dbReference type="AlphaFoldDB" id="A0A974HZ65"/>
<gene>
    <name evidence="1" type="ORF">XELAEV_18013255mg</name>
</gene>